<comment type="caution">
    <text evidence="9">The sequence shown here is derived from an EMBL/GenBank/DDBJ whole genome shotgun (WGS) entry which is preliminary data.</text>
</comment>
<dbReference type="OrthoDB" id="9785836at2"/>
<feature type="transmembrane region" description="Helical" evidence="7">
    <location>
        <begin position="169"/>
        <end position="192"/>
    </location>
</feature>
<dbReference type="InterPro" id="IPR000515">
    <property type="entry name" value="MetI-like"/>
</dbReference>
<evidence type="ECO:0000256" key="2">
    <source>
        <dbReference type="ARBA" id="ARBA00022448"/>
    </source>
</evidence>
<protein>
    <submittedName>
        <fullName evidence="9">Sugar ABC transporter permease</fullName>
    </submittedName>
</protein>
<evidence type="ECO:0000256" key="4">
    <source>
        <dbReference type="ARBA" id="ARBA00022692"/>
    </source>
</evidence>
<reference evidence="9 10" key="1">
    <citation type="journal article" date="2007" name="Int. J. Syst. Evol. Microbiol.">
        <title>Paenibacillus ginsengarvi sp. nov., isolated from soil from ginseng cultivation.</title>
        <authorList>
            <person name="Yoon M.H."/>
            <person name="Ten L.N."/>
            <person name="Im W.T."/>
        </authorList>
    </citation>
    <scope>NUCLEOTIDE SEQUENCE [LARGE SCALE GENOMIC DNA]</scope>
    <source>
        <strain evidence="9 10">KCTC 13059</strain>
    </source>
</reference>
<dbReference type="EMBL" id="RBAH01000006">
    <property type="protein sequence ID" value="RKN84947.1"/>
    <property type="molecule type" value="Genomic_DNA"/>
</dbReference>
<dbReference type="PANTHER" id="PTHR43227">
    <property type="entry name" value="BLL4140 PROTEIN"/>
    <property type="match status" value="1"/>
</dbReference>
<evidence type="ECO:0000259" key="8">
    <source>
        <dbReference type="PROSITE" id="PS50928"/>
    </source>
</evidence>
<dbReference type="InterPro" id="IPR035906">
    <property type="entry name" value="MetI-like_sf"/>
</dbReference>
<keyword evidence="3" id="KW-1003">Cell membrane</keyword>
<dbReference type="RefSeq" id="WP_120747153.1">
    <property type="nucleotide sequence ID" value="NZ_RBAH01000006.1"/>
</dbReference>
<keyword evidence="6 7" id="KW-0472">Membrane</keyword>
<name>A0A3B0CKT0_9BACL</name>
<evidence type="ECO:0000256" key="7">
    <source>
        <dbReference type="RuleBase" id="RU363032"/>
    </source>
</evidence>
<sequence length="313" mass="35779">MSVALKADRPKRKMNHKRFIPMYLMMLPGLLYLLINNYIPMGGIIIAFKHVNWNKGILASPFAGFSNFEYLFKTKEAWIITRNTIAYNIVFIILGTVLAVAVAILLNEIRSKFWKKLYQTIVLLPYLISMVIVSYLVFAMLSSEYGFVNHSIMEPLGFGDRSWYTEPNYWPYILTIVHIWKTFGYSCIIYYATLVGIDRGYYEAAVIDGANRWQQIVHITLPGLKATMITLVLLAIGTIFYSDFGLFYQVPMDSGPLYDVTNTIDTYVYRGLIKLNDIGMSSAAGLYQSLVGFILVFIANRIVVKYSKENALF</sequence>
<dbReference type="SUPFAM" id="SSF161098">
    <property type="entry name" value="MetI-like"/>
    <property type="match status" value="1"/>
</dbReference>
<comment type="subcellular location">
    <subcellularLocation>
        <location evidence="1 7">Cell membrane</location>
        <topology evidence="1 7">Multi-pass membrane protein</topology>
    </subcellularLocation>
</comment>
<evidence type="ECO:0000256" key="1">
    <source>
        <dbReference type="ARBA" id="ARBA00004651"/>
    </source>
</evidence>
<feature type="transmembrane region" description="Helical" evidence="7">
    <location>
        <begin position="85"/>
        <end position="106"/>
    </location>
</feature>
<accession>A0A3B0CKT0</accession>
<dbReference type="Pfam" id="PF00528">
    <property type="entry name" value="BPD_transp_1"/>
    <property type="match status" value="1"/>
</dbReference>
<dbReference type="AlphaFoldDB" id="A0A3B0CKT0"/>
<keyword evidence="2 7" id="KW-0813">Transport</keyword>
<feature type="transmembrane region" description="Helical" evidence="7">
    <location>
        <begin position="20"/>
        <end position="39"/>
    </location>
</feature>
<gene>
    <name evidence="9" type="ORF">D7M11_10490</name>
</gene>
<dbReference type="Proteomes" id="UP000282311">
    <property type="component" value="Unassembled WGS sequence"/>
</dbReference>
<proteinExistence type="inferred from homology"/>
<dbReference type="GO" id="GO:0055085">
    <property type="term" value="P:transmembrane transport"/>
    <property type="evidence" value="ECO:0007669"/>
    <property type="project" value="InterPro"/>
</dbReference>
<dbReference type="InterPro" id="IPR050809">
    <property type="entry name" value="UgpAE/MalFG_permease"/>
</dbReference>
<feature type="transmembrane region" description="Helical" evidence="7">
    <location>
        <begin position="285"/>
        <end position="304"/>
    </location>
</feature>
<dbReference type="PANTHER" id="PTHR43227:SF11">
    <property type="entry name" value="BLL4140 PROTEIN"/>
    <property type="match status" value="1"/>
</dbReference>
<feature type="transmembrane region" description="Helical" evidence="7">
    <location>
        <begin position="118"/>
        <end position="141"/>
    </location>
</feature>
<evidence type="ECO:0000256" key="3">
    <source>
        <dbReference type="ARBA" id="ARBA00022475"/>
    </source>
</evidence>
<feature type="domain" description="ABC transmembrane type-1" evidence="8">
    <location>
        <begin position="81"/>
        <end position="299"/>
    </location>
</feature>
<keyword evidence="4 7" id="KW-0812">Transmembrane</keyword>
<evidence type="ECO:0000256" key="5">
    <source>
        <dbReference type="ARBA" id="ARBA00022989"/>
    </source>
</evidence>
<dbReference type="CDD" id="cd06261">
    <property type="entry name" value="TM_PBP2"/>
    <property type="match status" value="1"/>
</dbReference>
<evidence type="ECO:0000256" key="6">
    <source>
        <dbReference type="ARBA" id="ARBA00023136"/>
    </source>
</evidence>
<evidence type="ECO:0000313" key="9">
    <source>
        <dbReference type="EMBL" id="RKN84947.1"/>
    </source>
</evidence>
<keyword evidence="10" id="KW-1185">Reference proteome</keyword>
<keyword evidence="5 7" id="KW-1133">Transmembrane helix</keyword>
<organism evidence="9 10">
    <name type="scientific">Paenibacillus ginsengarvi</name>
    <dbReference type="NCBI Taxonomy" id="400777"/>
    <lineage>
        <taxon>Bacteria</taxon>
        <taxon>Bacillati</taxon>
        <taxon>Bacillota</taxon>
        <taxon>Bacilli</taxon>
        <taxon>Bacillales</taxon>
        <taxon>Paenibacillaceae</taxon>
        <taxon>Paenibacillus</taxon>
    </lineage>
</organism>
<dbReference type="Gene3D" id="1.10.3720.10">
    <property type="entry name" value="MetI-like"/>
    <property type="match status" value="1"/>
</dbReference>
<dbReference type="PROSITE" id="PS50928">
    <property type="entry name" value="ABC_TM1"/>
    <property type="match status" value="1"/>
</dbReference>
<evidence type="ECO:0000313" key="10">
    <source>
        <dbReference type="Proteomes" id="UP000282311"/>
    </source>
</evidence>
<comment type="similarity">
    <text evidence="7">Belongs to the binding-protein-dependent transport system permease family.</text>
</comment>
<dbReference type="GO" id="GO:0005886">
    <property type="term" value="C:plasma membrane"/>
    <property type="evidence" value="ECO:0007669"/>
    <property type="project" value="UniProtKB-SubCell"/>
</dbReference>